<dbReference type="Proteomes" id="UP001291999">
    <property type="component" value="Unassembled WGS sequence"/>
</dbReference>
<organism evidence="3 4">
    <name type="scientific">Nocardioides renjunii</name>
    <dbReference type="NCBI Taxonomy" id="3095075"/>
    <lineage>
        <taxon>Bacteria</taxon>
        <taxon>Bacillati</taxon>
        <taxon>Actinomycetota</taxon>
        <taxon>Actinomycetes</taxon>
        <taxon>Propionibacteriales</taxon>
        <taxon>Nocardioidaceae</taxon>
        <taxon>Nocardioides</taxon>
    </lineage>
</organism>
<evidence type="ECO:0000313" key="4">
    <source>
        <dbReference type="Proteomes" id="UP001291999"/>
    </source>
</evidence>
<keyword evidence="1" id="KW-0328">Glycosyltransferase</keyword>
<keyword evidence="4" id="KW-1185">Reference proteome</keyword>
<proteinExistence type="predicted"/>
<dbReference type="RefSeq" id="WP_322423211.1">
    <property type="nucleotide sequence ID" value="NZ_JAXQPW010000001.1"/>
</dbReference>
<evidence type="ECO:0000256" key="2">
    <source>
        <dbReference type="ARBA" id="ARBA00022679"/>
    </source>
</evidence>
<accession>A0ABU5K7D0</accession>
<evidence type="ECO:0000313" key="3">
    <source>
        <dbReference type="EMBL" id="MDZ5660787.1"/>
    </source>
</evidence>
<name>A0ABU5K7D0_9ACTN</name>
<keyword evidence="2" id="KW-0808">Transferase</keyword>
<comment type="caution">
    <text evidence="3">The sequence shown here is derived from an EMBL/GenBank/DDBJ whole genome shotgun (WGS) entry which is preliminary data.</text>
</comment>
<dbReference type="InterPro" id="IPR002516">
    <property type="entry name" value="Glyco_trans_11"/>
</dbReference>
<reference evidence="3 4" key="1">
    <citation type="submission" date="2023-11" db="EMBL/GenBank/DDBJ databases">
        <title>Novel species in genus Nocardioides.</title>
        <authorList>
            <person name="Zhou H."/>
        </authorList>
    </citation>
    <scope>NUCLEOTIDE SEQUENCE [LARGE SCALE GENOMIC DNA]</scope>
    <source>
        <strain evidence="3 4">S-58</strain>
    </source>
</reference>
<dbReference type="EMBL" id="JAXQPW010000001">
    <property type="protein sequence ID" value="MDZ5660787.1"/>
    <property type="molecule type" value="Genomic_DNA"/>
</dbReference>
<gene>
    <name evidence="3" type="ORF">SFC79_03335</name>
</gene>
<protein>
    <submittedName>
        <fullName evidence="3">Alpha-1,2-fucosyltransferase</fullName>
    </submittedName>
</protein>
<sequence>MNPAGTVKALARRTAEPALDVARRRLGRRIVNWTPEFMGFGNQLYLWAWAHAHRDEQPSPRVLVIDKMRYWVPHFPAVRPWLVEPTDVGVLDQRAHLWADPVAHAGDRRGYTDVSRAAFIADWLLSAPALSSVRDSELATGDVLTVNVRRGDYYSNPHHRPEFAIDLAAYLRLAVEGALESDGAVRRIHVVSDDVAWCRRRLPWLRDMAPDVTFPAAEDGPIDNFRDVCSSRRLVISNSTFSIWGAAVAATALRSTSVWAPAFFQQRYGPGRCHEYDQQWSFVDDLPGGWQPDWVLAGEDHPAADVG</sequence>
<dbReference type="Pfam" id="PF01531">
    <property type="entry name" value="Glyco_transf_11"/>
    <property type="match status" value="1"/>
</dbReference>
<evidence type="ECO:0000256" key="1">
    <source>
        <dbReference type="ARBA" id="ARBA00022676"/>
    </source>
</evidence>